<dbReference type="KEGG" id="ffu:CLAFUR5_07797"/>
<protein>
    <recommendedName>
        <fullName evidence="4">F-box domain-containing protein</fullName>
    </recommendedName>
</protein>
<sequence length="392" mass="45100">MVVTPRKLHKYRRDDLGDMEVMSIADHERAQQQQLDRMMDSAVDQLEALTDPTISRTGMKQLMLRSGETKLDDKLPFHFDFEPPTTSRTWPGLKYGLHSLHKRLQKPMKPRPSSVRKHSRHDDSRQIIRPKKVPSTKKMKQQTDLPSVMRSVASRNPPLHLLGLPAEIRNSIWSLLAVRDGPIEAQLRQIQPCRRLSKLRGRVIRKFPQKPAVAGVSHQVRREVLSIFYGANQFIFEKNACKLFEDYSITNPIMMQKWSPPTDIANFMSHVDIKFHAFPKRSLDPLSIVFELRKVRDGKATIKVVLEKGKKKKAAQADQLCLCEELDVVGMVQSELDKDLMHVAMSLVKKRNETSFSSPALPMLSKNDKRYQQRETCTRCEKPTLEIVYSGT</sequence>
<dbReference type="EMBL" id="CP090165">
    <property type="protein sequence ID" value="UJO14988.1"/>
    <property type="molecule type" value="Genomic_DNA"/>
</dbReference>
<evidence type="ECO:0008006" key="4">
    <source>
        <dbReference type="Google" id="ProtNLM"/>
    </source>
</evidence>
<feature type="compositionally biased region" description="Basic residues" evidence="1">
    <location>
        <begin position="104"/>
        <end position="119"/>
    </location>
</feature>
<keyword evidence="3" id="KW-1185">Reference proteome</keyword>
<evidence type="ECO:0000256" key="1">
    <source>
        <dbReference type="SAM" id="MobiDB-lite"/>
    </source>
</evidence>
<evidence type="ECO:0000313" key="2">
    <source>
        <dbReference type="EMBL" id="UJO14988.1"/>
    </source>
</evidence>
<reference evidence="2" key="1">
    <citation type="submission" date="2021-12" db="EMBL/GenBank/DDBJ databases">
        <authorList>
            <person name="Zaccaron A."/>
            <person name="Stergiopoulos I."/>
        </authorList>
    </citation>
    <scope>NUCLEOTIDE SEQUENCE</scope>
    <source>
        <strain evidence="2">Race5_Kim</strain>
    </source>
</reference>
<proteinExistence type="predicted"/>
<reference evidence="2" key="2">
    <citation type="journal article" date="2022" name="Microb. Genom.">
        <title>A chromosome-scale genome assembly of the tomato pathogen Cladosporium fulvum reveals a compartmentalized genome architecture and the presence of a dispensable chromosome.</title>
        <authorList>
            <person name="Zaccaron A.Z."/>
            <person name="Chen L.H."/>
            <person name="Samaras A."/>
            <person name="Stergiopoulos I."/>
        </authorList>
    </citation>
    <scope>NUCLEOTIDE SEQUENCE</scope>
    <source>
        <strain evidence="2">Race5_Kim</strain>
    </source>
</reference>
<feature type="region of interest" description="Disordered" evidence="1">
    <location>
        <begin position="104"/>
        <end position="147"/>
    </location>
</feature>
<organism evidence="2 3">
    <name type="scientific">Passalora fulva</name>
    <name type="common">Tomato leaf mold</name>
    <name type="synonym">Cladosporium fulvum</name>
    <dbReference type="NCBI Taxonomy" id="5499"/>
    <lineage>
        <taxon>Eukaryota</taxon>
        <taxon>Fungi</taxon>
        <taxon>Dikarya</taxon>
        <taxon>Ascomycota</taxon>
        <taxon>Pezizomycotina</taxon>
        <taxon>Dothideomycetes</taxon>
        <taxon>Dothideomycetidae</taxon>
        <taxon>Mycosphaerellales</taxon>
        <taxon>Mycosphaerellaceae</taxon>
        <taxon>Fulvia</taxon>
    </lineage>
</organism>
<dbReference type="OrthoDB" id="62952at2759"/>
<dbReference type="RefSeq" id="XP_047759354.1">
    <property type="nucleotide sequence ID" value="XM_047906945.1"/>
</dbReference>
<accession>A0A9Q8LCN8</accession>
<feature type="compositionally biased region" description="Basic residues" evidence="1">
    <location>
        <begin position="128"/>
        <end position="140"/>
    </location>
</feature>
<gene>
    <name evidence="2" type="ORF">CLAFUR5_07797</name>
</gene>
<name>A0A9Q8LCN8_PASFU</name>
<dbReference type="AlphaFoldDB" id="A0A9Q8LCN8"/>
<evidence type="ECO:0000313" key="3">
    <source>
        <dbReference type="Proteomes" id="UP000756132"/>
    </source>
</evidence>
<dbReference type="GeneID" id="71987675"/>
<dbReference type="OMA" id="FEKNACK"/>
<dbReference type="Proteomes" id="UP000756132">
    <property type="component" value="Chromosome 3"/>
</dbReference>